<evidence type="ECO:0000256" key="9">
    <source>
        <dbReference type="ARBA" id="ARBA00023102"/>
    </source>
</evidence>
<evidence type="ECO:0000256" key="14">
    <source>
        <dbReference type="RuleBase" id="RU003658"/>
    </source>
</evidence>
<dbReference type="EMBL" id="CP002394">
    <property type="protein sequence ID" value="ADU31776.1"/>
    <property type="molecule type" value="Genomic_DNA"/>
</dbReference>
<dbReference type="GO" id="GO:0003949">
    <property type="term" value="F:1-(5-phosphoribosyl)-5-[(5-phosphoribosylamino)methylideneamino]imidazole-4-carboxamide isomerase activity"/>
    <property type="evidence" value="ECO:0007669"/>
    <property type="project" value="UniProtKB-UniRule"/>
</dbReference>
<gene>
    <name evidence="12" type="primary">hisA</name>
    <name evidence="15" type="ordered locus">Bcell_3535</name>
</gene>
<evidence type="ECO:0000256" key="8">
    <source>
        <dbReference type="ARBA" id="ARBA00022605"/>
    </source>
</evidence>
<dbReference type="InterPro" id="IPR006063">
    <property type="entry name" value="HisA_bact_arch"/>
</dbReference>
<evidence type="ECO:0000313" key="15">
    <source>
        <dbReference type="EMBL" id="ADU31776.1"/>
    </source>
</evidence>
<comment type="catalytic activity">
    <reaction evidence="1 12 14">
        <text>1-(5-phospho-beta-D-ribosyl)-5-[(5-phospho-beta-D-ribosylamino)methylideneamino]imidazole-4-carboxamide = 5-[(5-phospho-1-deoxy-D-ribulos-1-ylimino)methylamino]-1-(5-phospho-beta-D-ribosyl)imidazole-4-carboxamide</text>
        <dbReference type="Rhea" id="RHEA:15469"/>
        <dbReference type="ChEBI" id="CHEBI:58435"/>
        <dbReference type="ChEBI" id="CHEBI:58525"/>
        <dbReference type="EC" id="5.3.1.16"/>
    </reaction>
</comment>
<sequence>MFTIYPAIDIRGGKCVRLLQGDYEKETVYGDSPFTMAKSFEDKGATWIHTVDLDGAKKGEPVNHEVVLKTAQELSANVQIGGGIRTSASVSQYLDNGVARVILGSSAISDPAFVKEMLRTYGGKRVAIGIDARDGYVATHGWLKTSEVKAEELAQELVEFGAETFIMTDISRDGMLSGPNVEAIAALGKTTGKEVIASGGMSEMKDIADLVARIDDGVSGAIIGKALYTGRISLEEALKEVSRSC</sequence>
<proteinExistence type="inferred from homology"/>
<dbReference type="NCBIfam" id="TIGR00007">
    <property type="entry name" value="1-(5-phosphoribosyl)-5-[(5-phosphoribosylamino)methylideneamino]imidazole-4-carboxamide isomerase"/>
    <property type="match status" value="1"/>
</dbReference>
<keyword evidence="9 12" id="KW-0368">Histidine biosynthesis</keyword>
<dbReference type="PANTHER" id="PTHR43090:SF2">
    <property type="entry name" value="1-(5-PHOSPHORIBOSYL)-5-[(5-PHOSPHORIBOSYLAMINO)METHYLIDENEAMINO] IMIDAZOLE-4-CARBOXAMIDE ISOMERASE"/>
    <property type="match status" value="1"/>
</dbReference>
<protein>
    <recommendedName>
        <fullName evidence="6 12">1-(5-phosphoribosyl)-5-[(5-phosphoribosylamino)methylideneamino] imidazole-4-carboxamide isomerase</fullName>
        <ecNumber evidence="5 12">5.3.1.16</ecNumber>
    </recommendedName>
    <alternativeName>
        <fullName evidence="11 12">Phosphoribosylformimino-5-aminoimidazole carboxamide ribotide isomerase</fullName>
    </alternativeName>
</protein>
<dbReference type="HAMAP" id="MF_01014">
    <property type="entry name" value="HisA"/>
    <property type="match status" value="1"/>
</dbReference>
<dbReference type="UniPathway" id="UPA00031">
    <property type="reaction ID" value="UER00009"/>
</dbReference>
<dbReference type="Pfam" id="PF00977">
    <property type="entry name" value="His_biosynth"/>
    <property type="match status" value="1"/>
</dbReference>
<keyword evidence="8 12" id="KW-0028">Amino-acid biosynthesis</keyword>
<keyword evidence="16" id="KW-1185">Reference proteome</keyword>
<feature type="active site" description="Proton acceptor" evidence="12">
    <location>
        <position position="9"/>
    </location>
</feature>
<dbReference type="HOGENOM" id="CLU_048577_1_1_9"/>
<dbReference type="InterPro" id="IPR006062">
    <property type="entry name" value="His_biosynth"/>
</dbReference>
<dbReference type="InterPro" id="IPR011060">
    <property type="entry name" value="RibuloseP-bd_barrel"/>
</dbReference>
<organism evidence="15 16">
    <name type="scientific">Evansella cellulosilytica (strain ATCC 21833 / DSM 2522 / FERM P-1141 / JCM 9156 / N-4)</name>
    <name type="common">Bacillus cellulosilyticus</name>
    <dbReference type="NCBI Taxonomy" id="649639"/>
    <lineage>
        <taxon>Bacteria</taxon>
        <taxon>Bacillati</taxon>
        <taxon>Bacillota</taxon>
        <taxon>Bacilli</taxon>
        <taxon>Bacillales</taxon>
        <taxon>Bacillaceae</taxon>
        <taxon>Evansella</taxon>
    </lineage>
</organism>
<dbReference type="SUPFAM" id="SSF51366">
    <property type="entry name" value="Ribulose-phoshate binding barrel"/>
    <property type="match status" value="1"/>
</dbReference>
<dbReference type="GO" id="GO:0000162">
    <property type="term" value="P:L-tryptophan biosynthetic process"/>
    <property type="evidence" value="ECO:0007669"/>
    <property type="project" value="TreeGrafter"/>
</dbReference>
<dbReference type="eggNOG" id="COG0106">
    <property type="taxonomic scope" value="Bacteria"/>
</dbReference>
<dbReference type="OrthoDB" id="9807749at2"/>
<evidence type="ECO:0000256" key="6">
    <source>
        <dbReference type="ARBA" id="ARBA00018464"/>
    </source>
</evidence>
<dbReference type="AlphaFoldDB" id="E6TRE6"/>
<evidence type="ECO:0000256" key="1">
    <source>
        <dbReference type="ARBA" id="ARBA00000901"/>
    </source>
</evidence>
<evidence type="ECO:0000256" key="11">
    <source>
        <dbReference type="ARBA" id="ARBA00030547"/>
    </source>
</evidence>
<evidence type="ECO:0000256" key="12">
    <source>
        <dbReference type="HAMAP-Rule" id="MF_01014"/>
    </source>
</evidence>
<accession>E6TRE6</accession>
<evidence type="ECO:0000256" key="13">
    <source>
        <dbReference type="RuleBase" id="RU003657"/>
    </source>
</evidence>
<dbReference type="EC" id="5.3.1.16" evidence="5 12"/>
<evidence type="ECO:0000256" key="7">
    <source>
        <dbReference type="ARBA" id="ARBA00022490"/>
    </source>
</evidence>
<dbReference type="KEGG" id="bco:Bcell_3535"/>
<dbReference type="GO" id="GO:0005737">
    <property type="term" value="C:cytoplasm"/>
    <property type="evidence" value="ECO:0007669"/>
    <property type="project" value="UniProtKB-SubCell"/>
</dbReference>
<reference evidence="15 16" key="1">
    <citation type="submission" date="2010-12" db="EMBL/GenBank/DDBJ databases">
        <title>Complete sequence of Bacillus cellulosilyticus DSM 2522.</title>
        <authorList>
            <consortium name="US DOE Joint Genome Institute"/>
            <person name="Lucas S."/>
            <person name="Copeland A."/>
            <person name="Lapidus A."/>
            <person name="Cheng J.-F."/>
            <person name="Bruce D."/>
            <person name="Goodwin L."/>
            <person name="Pitluck S."/>
            <person name="Chertkov O."/>
            <person name="Detter J.C."/>
            <person name="Han C."/>
            <person name="Tapia R."/>
            <person name="Land M."/>
            <person name="Hauser L."/>
            <person name="Jeffries C."/>
            <person name="Kyrpides N."/>
            <person name="Ivanova N."/>
            <person name="Mikhailova N."/>
            <person name="Brumm P."/>
            <person name="Mead D."/>
            <person name="Woyke T."/>
        </authorList>
    </citation>
    <scope>NUCLEOTIDE SEQUENCE [LARGE SCALE GENOMIC DNA]</scope>
    <source>
        <strain evidence="16">ATCC 21833 / DSM 2522 / FERM P-1141 / JCM 9156 / N-4</strain>
    </source>
</reference>
<comment type="subcellular location">
    <subcellularLocation>
        <location evidence="2 12 14">Cytoplasm</location>
    </subcellularLocation>
</comment>
<dbReference type="PANTHER" id="PTHR43090">
    <property type="entry name" value="1-(5-PHOSPHORIBOSYL)-5-[(5-PHOSPHORIBOSYLAMINO)METHYLIDENEAMINO] IMIDAZOLE-4-CARBOXAMIDE ISOMERASE"/>
    <property type="match status" value="1"/>
</dbReference>
<dbReference type="STRING" id="649639.Bcell_3535"/>
<evidence type="ECO:0000313" key="16">
    <source>
        <dbReference type="Proteomes" id="UP000001401"/>
    </source>
</evidence>
<dbReference type="FunFam" id="3.20.20.70:FF:000009">
    <property type="entry name" value="1-(5-phosphoribosyl)-5-[(5-phosphoribosylamino)methylideneamino] imidazole-4-carboxamide isomerase"/>
    <property type="match status" value="1"/>
</dbReference>
<evidence type="ECO:0000256" key="10">
    <source>
        <dbReference type="ARBA" id="ARBA00023235"/>
    </source>
</evidence>
<evidence type="ECO:0000256" key="3">
    <source>
        <dbReference type="ARBA" id="ARBA00005133"/>
    </source>
</evidence>
<name>E6TRE6_EVAC2</name>
<evidence type="ECO:0000256" key="2">
    <source>
        <dbReference type="ARBA" id="ARBA00004496"/>
    </source>
</evidence>
<feature type="active site" description="Proton donor" evidence="12">
    <location>
        <position position="131"/>
    </location>
</feature>
<dbReference type="InterPro" id="IPR044524">
    <property type="entry name" value="Isoase_HisA-like"/>
</dbReference>
<evidence type="ECO:0000256" key="5">
    <source>
        <dbReference type="ARBA" id="ARBA00012550"/>
    </source>
</evidence>
<dbReference type="CDD" id="cd04732">
    <property type="entry name" value="HisA"/>
    <property type="match status" value="1"/>
</dbReference>
<dbReference type="Proteomes" id="UP000001401">
    <property type="component" value="Chromosome"/>
</dbReference>
<dbReference type="InterPro" id="IPR023016">
    <property type="entry name" value="HisA/PriA"/>
</dbReference>
<dbReference type="GO" id="GO:0000105">
    <property type="term" value="P:L-histidine biosynthetic process"/>
    <property type="evidence" value="ECO:0007669"/>
    <property type="project" value="UniProtKB-UniRule"/>
</dbReference>
<dbReference type="InterPro" id="IPR013785">
    <property type="entry name" value="Aldolase_TIM"/>
</dbReference>
<comment type="similarity">
    <text evidence="4 12 13">Belongs to the HisA/HisF family.</text>
</comment>
<dbReference type="RefSeq" id="WP_013490107.1">
    <property type="nucleotide sequence ID" value="NC_014829.1"/>
</dbReference>
<keyword evidence="7 12" id="KW-0963">Cytoplasm</keyword>
<dbReference type="Gene3D" id="3.20.20.70">
    <property type="entry name" value="Aldolase class I"/>
    <property type="match status" value="1"/>
</dbReference>
<evidence type="ECO:0000256" key="4">
    <source>
        <dbReference type="ARBA" id="ARBA00009667"/>
    </source>
</evidence>
<comment type="pathway">
    <text evidence="3 12 14">Amino-acid biosynthesis; L-histidine biosynthesis; L-histidine from 5-phospho-alpha-D-ribose 1-diphosphate: step 4/9.</text>
</comment>
<keyword evidence="10 12" id="KW-0413">Isomerase</keyword>